<dbReference type="AlphaFoldDB" id="A0A061J4E9"/>
<evidence type="ECO:0000313" key="2">
    <source>
        <dbReference type="EMBL" id="ESL09744.1"/>
    </source>
</evidence>
<keyword evidence="1" id="KW-0472">Membrane</keyword>
<reference evidence="2 3" key="1">
    <citation type="submission" date="2013-07" db="EMBL/GenBank/DDBJ databases">
        <authorList>
            <person name="Stoco P.H."/>
            <person name="Wagner G."/>
            <person name="Gerber A."/>
            <person name="Zaha A."/>
            <person name="Thompson C."/>
            <person name="Bartholomeu D.C."/>
            <person name="Luckemeyer D.D."/>
            <person name="Bahia D."/>
            <person name="Loreto E."/>
            <person name="Prestes E.B."/>
            <person name="Lima F.M."/>
            <person name="Rodrigues-Luiz G."/>
            <person name="Vallejo G.A."/>
            <person name="Filho J.F."/>
            <person name="Monteiro K.M."/>
            <person name="Tyler K.M."/>
            <person name="de Almeida L.G."/>
            <person name="Ortiz M.F."/>
            <person name="Siervo M.A."/>
            <person name="de Moraes M.H."/>
            <person name="Cunha O.L."/>
            <person name="Mendonca-Neto R."/>
            <person name="Silva R."/>
            <person name="Teixeira S.M."/>
            <person name="Murta S.M."/>
            <person name="Sincero T.C."/>
            <person name="Mendes T.A."/>
            <person name="Urmenyi T.P."/>
            <person name="Silva V.G."/>
            <person name="da Rocha W.D."/>
            <person name="Andersson B."/>
            <person name="Romanha A.J."/>
            <person name="Steindel M."/>
            <person name="de Vasconcelos A.T."/>
            <person name="Grisard E.C."/>
        </authorList>
    </citation>
    <scope>NUCLEOTIDE SEQUENCE [LARGE SCALE GENOMIC DNA]</scope>
    <source>
        <strain evidence="2 3">SC58</strain>
    </source>
</reference>
<protein>
    <submittedName>
        <fullName evidence="2">Uncharacterized protein</fullName>
    </submittedName>
</protein>
<feature type="transmembrane region" description="Helical" evidence="1">
    <location>
        <begin position="33"/>
        <end position="56"/>
    </location>
</feature>
<gene>
    <name evidence="2" type="ORF">TRSC58_02532</name>
</gene>
<organism evidence="2 3">
    <name type="scientific">Trypanosoma rangeli SC58</name>
    <dbReference type="NCBI Taxonomy" id="429131"/>
    <lineage>
        <taxon>Eukaryota</taxon>
        <taxon>Discoba</taxon>
        <taxon>Euglenozoa</taxon>
        <taxon>Kinetoplastea</taxon>
        <taxon>Metakinetoplastina</taxon>
        <taxon>Trypanosomatida</taxon>
        <taxon>Trypanosomatidae</taxon>
        <taxon>Trypanosoma</taxon>
        <taxon>Herpetosoma</taxon>
    </lineage>
</organism>
<name>A0A061J4E9_TRYRA</name>
<proteinExistence type="predicted"/>
<keyword evidence="1" id="KW-0812">Transmembrane</keyword>
<sequence length="119" mass="12775">MSFLAPAESSQNGSSNASGEAKELHVLLSNTQFAFLVVFCGVCHYFALVVSALTVGESTTTLALPFVLVKKLLASCVAAVSKFVRRRREHVFVGVGYDDDDASIDRFDAINQPAEAGFQ</sequence>
<evidence type="ECO:0000256" key="1">
    <source>
        <dbReference type="SAM" id="Phobius"/>
    </source>
</evidence>
<dbReference type="OrthoDB" id="247730at2759"/>
<dbReference type="EMBL" id="AUPL01002532">
    <property type="protein sequence ID" value="ESL09744.1"/>
    <property type="molecule type" value="Genomic_DNA"/>
</dbReference>
<accession>A0A061J4E9</accession>
<evidence type="ECO:0000313" key="3">
    <source>
        <dbReference type="Proteomes" id="UP000031737"/>
    </source>
</evidence>
<keyword evidence="3" id="KW-1185">Reference proteome</keyword>
<dbReference type="VEuPathDB" id="TriTrypDB:TRSC58_02532"/>
<feature type="transmembrane region" description="Helical" evidence="1">
    <location>
        <begin position="62"/>
        <end position="80"/>
    </location>
</feature>
<comment type="caution">
    <text evidence="2">The sequence shown here is derived from an EMBL/GenBank/DDBJ whole genome shotgun (WGS) entry which is preliminary data.</text>
</comment>
<keyword evidence="1" id="KW-1133">Transmembrane helix</keyword>
<dbReference type="Proteomes" id="UP000031737">
    <property type="component" value="Unassembled WGS sequence"/>
</dbReference>